<evidence type="ECO:0000313" key="10">
    <source>
        <dbReference type="Proteomes" id="UP000054408"/>
    </source>
</evidence>
<feature type="transmembrane region" description="Helical" evidence="8">
    <location>
        <begin position="57"/>
        <end position="76"/>
    </location>
</feature>
<keyword evidence="5 8" id="KW-1133">Transmembrane helix</keyword>
<dbReference type="GO" id="GO:0005886">
    <property type="term" value="C:plasma membrane"/>
    <property type="evidence" value="ECO:0007669"/>
    <property type="project" value="UniProtKB-SubCell"/>
</dbReference>
<feature type="transmembrane region" description="Helical" evidence="8">
    <location>
        <begin position="23"/>
        <end position="45"/>
    </location>
</feature>
<evidence type="ECO:0000256" key="3">
    <source>
        <dbReference type="ARBA" id="ARBA00022475"/>
    </source>
</evidence>
<comment type="subcellular location">
    <subcellularLocation>
        <location evidence="1">Cell membrane</location>
        <topology evidence="1">Multi-pass membrane protein</topology>
    </subcellularLocation>
</comment>
<keyword evidence="6" id="KW-0406">Ion transport</keyword>
<dbReference type="EMBL" id="GL349446">
    <property type="protein sequence ID" value="KNC47322.1"/>
    <property type="molecule type" value="Genomic_DNA"/>
</dbReference>
<evidence type="ECO:0000256" key="1">
    <source>
        <dbReference type="ARBA" id="ARBA00004651"/>
    </source>
</evidence>
<name>A0A0L0D4N6_THETB</name>
<keyword evidence="4 8" id="KW-0812">Transmembrane</keyword>
<dbReference type="Pfam" id="PF25539">
    <property type="entry name" value="Bestrophin_2"/>
    <property type="match status" value="1"/>
</dbReference>
<dbReference type="RefSeq" id="XP_013759660.1">
    <property type="nucleotide sequence ID" value="XM_013904206.1"/>
</dbReference>
<dbReference type="AlphaFoldDB" id="A0A0L0D4N6"/>
<dbReference type="Proteomes" id="UP000054408">
    <property type="component" value="Unassembled WGS sequence"/>
</dbReference>
<dbReference type="PANTHER" id="PTHR33281">
    <property type="entry name" value="UPF0187 PROTEIN YNEE"/>
    <property type="match status" value="1"/>
</dbReference>
<proteinExistence type="predicted"/>
<evidence type="ECO:0000256" key="2">
    <source>
        <dbReference type="ARBA" id="ARBA00022448"/>
    </source>
</evidence>
<evidence type="ECO:0000256" key="5">
    <source>
        <dbReference type="ARBA" id="ARBA00022989"/>
    </source>
</evidence>
<dbReference type="InterPro" id="IPR044669">
    <property type="entry name" value="YneE/VCCN1/2-like"/>
</dbReference>
<keyword evidence="10" id="KW-1185">Reference proteome</keyword>
<dbReference type="GO" id="GO:0005254">
    <property type="term" value="F:chloride channel activity"/>
    <property type="evidence" value="ECO:0007669"/>
    <property type="project" value="InterPro"/>
</dbReference>
<dbReference type="STRING" id="461836.A0A0L0D4N6"/>
<reference evidence="9 10" key="1">
    <citation type="submission" date="2010-05" db="EMBL/GenBank/DDBJ databases">
        <title>The Genome Sequence of Thecamonas trahens ATCC 50062.</title>
        <authorList>
            <consortium name="The Broad Institute Genome Sequencing Platform"/>
            <person name="Russ C."/>
            <person name="Cuomo C."/>
            <person name="Shea T."/>
            <person name="Young S.K."/>
            <person name="Zeng Q."/>
            <person name="Koehrsen M."/>
            <person name="Haas B."/>
            <person name="Borodovsky M."/>
            <person name="Guigo R."/>
            <person name="Alvarado L."/>
            <person name="Berlin A."/>
            <person name="Bochicchio J."/>
            <person name="Borenstein D."/>
            <person name="Chapman S."/>
            <person name="Chen Z."/>
            <person name="Freedman E."/>
            <person name="Gellesch M."/>
            <person name="Goldberg J."/>
            <person name="Griggs A."/>
            <person name="Gujja S."/>
            <person name="Heilman E."/>
            <person name="Heiman D."/>
            <person name="Hepburn T."/>
            <person name="Howarth C."/>
            <person name="Jen D."/>
            <person name="Larson L."/>
            <person name="Mehta T."/>
            <person name="Park D."/>
            <person name="Pearson M."/>
            <person name="Roberts A."/>
            <person name="Saif S."/>
            <person name="Shenoy N."/>
            <person name="Sisk P."/>
            <person name="Stolte C."/>
            <person name="Sykes S."/>
            <person name="Thomson T."/>
            <person name="Walk T."/>
            <person name="White J."/>
            <person name="Yandava C."/>
            <person name="Burger G."/>
            <person name="Gray M.W."/>
            <person name="Holland P.W.H."/>
            <person name="King N."/>
            <person name="Lang F.B.F."/>
            <person name="Roger A.J."/>
            <person name="Ruiz-Trillo I."/>
            <person name="Lander E."/>
            <person name="Nusbaum C."/>
        </authorList>
    </citation>
    <scope>NUCLEOTIDE SEQUENCE [LARGE SCALE GENOMIC DNA]</scope>
    <source>
        <strain evidence="9 10">ATCC 50062</strain>
    </source>
</reference>
<keyword evidence="2" id="KW-0813">Transport</keyword>
<evidence type="ECO:0000256" key="8">
    <source>
        <dbReference type="SAM" id="Phobius"/>
    </source>
</evidence>
<keyword evidence="3" id="KW-1003">Cell membrane</keyword>
<dbReference type="OrthoDB" id="1368at2759"/>
<gene>
    <name evidence="9" type="ORF">AMSG_03755</name>
</gene>
<evidence type="ECO:0000256" key="4">
    <source>
        <dbReference type="ARBA" id="ARBA00022692"/>
    </source>
</evidence>
<keyword evidence="7 8" id="KW-0472">Membrane</keyword>
<dbReference type="PANTHER" id="PTHR33281:SF19">
    <property type="entry name" value="VOLTAGE-DEPENDENT ANION CHANNEL-FORMING PROTEIN YNEE"/>
    <property type="match status" value="1"/>
</dbReference>
<accession>A0A0L0D4N6</accession>
<feature type="transmembrane region" description="Helical" evidence="8">
    <location>
        <begin position="216"/>
        <end position="237"/>
    </location>
</feature>
<protein>
    <submittedName>
        <fullName evidence="9">Uncharacterized protein</fullName>
    </submittedName>
</protein>
<evidence type="ECO:0000256" key="6">
    <source>
        <dbReference type="ARBA" id="ARBA00023065"/>
    </source>
</evidence>
<dbReference type="OMA" id="WSHANAD"/>
<sequence length="378" mass="42345">MRPHKLQNWYQVLYQWLPRHESILFSILPQMVAAVGLSVFWTVLVKTTDASLSVPNSAHRAFGFVLGFLLVMRTSISYQRYTEGFSQLGALGKVVRNVTREVALLAVGEDDALVGRFTRYAKLFMVLVMMHLRSEVDITTPGSLVHTLVSPDELTYLATRKRRPLLVVGWMSIEVAVLKSKAFISEREYLHIMAYMESMTSEFVACTKVKAMPLPFCYAQIFFVSLCFYVFTVPMAFVEDYGWATPVVSAFVSFTMFGIWAVSVHMEEPYLDFLHVHETVPMTRILHSTILDVDAITRQITDWTYGATRHRLDAPPHPLHGSVASETHLAVPGASVTAYDNQAANASHTAAAAISGWADSLHNDEHAAIEHRSSDKVA</sequence>
<evidence type="ECO:0000256" key="7">
    <source>
        <dbReference type="ARBA" id="ARBA00023136"/>
    </source>
</evidence>
<feature type="transmembrane region" description="Helical" evidence="8">
    <location>
        <begin position="243"/>
        <end position="262"/>
    </location>
</feature>
<organism evidence="9 10">
    <name type="scientific">Thecamonas trahens ATCC 50062</name>
    <dbReference type="NCBI Taxonomy" id="461836"/>
    <lineage>
        <taxon>Eukaryota</taxon>
        <taxon>Apusozoa</taxon>
        <taxon>Apusomonadida</taxon>
        <taxon>Apusomonadidae</taxon>
        <taxon>Thecamonas</taxon>
    </lineage>
</organism>
<evidence type="ECO:0000313" key="9">
    <source>
        <dbReference type="EMBL" id="KNC47322.1"/>
    </source>
</evidence>
<dbReference type="GeneID" id="25563329"/>